<reference evidence="2" key="1">
    <citation type="journal article" date="2020" name="mSystems">
        <title>Genome- and Community-Level Interaction Insights into Carbon Utilization and Element Cycling Functions of Hydrothermarchaeota in Hydrothermal Sediment.</title>
        <authorList>
            <person name="Zhou Z."/>
            <person name="Liu Y."/>
            <person name="Xu W."/>
            <person name="Pan J."/>
            <person name="Luo Z.H."/>
            <person name="Li M."/>
        </authorList>
    </citation>
    <scope>NUCLEOTIDE SEQUENCE [LARGE SCALE GENOMIC DNA]</scope>
    <source>
        <strain evidence="2">SpSt-508</strain>
    </source>
</reference>
<keyword evidence="1" id="KW-0732">Signal</keyword>
<accession>A0A7C4LJS0</accession>
<proteinExistence type="predicted"/>
<dbReference type="AlphaFoldDB" id="A0A7C4LJS0"/>
<name>A0A7C4LJS0_9PLAN</name>
<sequence length="295" mass="31729">MNILRVFTLFVGCFVGLVAVAPSAAYGQGKAGLAREAAEYLLRKFGKEAAEVGVETLARKIESLAIKYGDEALEAVRKVGPRTLRIVDEAGEQGLQAVKLLAKYGDEAVWVAANPKRLAIFAKYGDDAAEAMMKHGEIAEPLLTSFGKPAAGALKAVSSQNARRLAMMDKYGDLIKIGRTSELLEIIVRYGDRAADFIWRNKGALAVAAVLTAFIANPEPFLNGLINVTEFAAEHATHVAGSGLAALAMEAAERVNWTVVGVCALCVIGWFCGRRWWLWRRAGHPAGDPRSSSNQ</sequence>
<evidence type="ECO:0000256" key="1">
    <source>
        <dbReference type="SAM" id="SignalP"/>
    </source>
</evidence>
<feature type="signal peptide" evidence="1">
    <location>
        <begin position="1"/>
        <end position="27"/>
    </location>
</feature>
<feature type="chain" id="PRO_5027722782" description="DUF4197 domain-containing protein" evidence="1">
    <location>
        <begin position="28"/>
        <end position="295"/>
    </location>
</feature>
<protein>
    <recommendedName>
        <fullName evidence="3">DUF4197 domain-containing protein</fullName>
    </recommendedName>
</protein>
<organism evidence="2">
    <name type="scientific">Schlesneria paludicola</name>
    <dbReference type="NCBI Taxonomy" id="360056"/>
    <lineage>
        <taxon>Bacteria</taxon>
        <taxon>Pseudomonadati</taxon>
        <taxon>Planctomycetota</taxon>
        <taxon>Planctomycetia</taxon>
        <taxon>Planctomycetales</taxon>
        <taxon>Planctomycetaceae</taxon>
        <taxon>Schlesneria</taxon>
    </lineage>
</organism>
<comment type="caution">
    <text evidence="2">The sequence shown here is derived from an EMBL/GenBank/DDBJ whole genome shotgun (WGS) entry which is preliminary data.</text>
</comment>
<evidence type="ECO:0000313" key="2">
    <source>
        <dbReference type="EMBL" id="HGT38374.1"/>
    </source>
</evidence>
<evidence type="ECO:0008006" key="3">
    <source>
        <dbReference type="Google" id="ProtNLM"/>
    </source>
</evidence>
<gene>
    <name evidence="2" type="ORF">ENS64_03805</name>
</gene>
<dbReference type="EMBL" id="DSVQ01000007">
    <property type="protein sequence ID" value="HGT38374.1"/>
    <property type="molecule type" value="Genomic_DNA"/>
</dbReference>